<dbReference type="EMBL" id="LYTK01000012">
    <property type="protein sequence ID" value="OBQ66120.1"/>
    <property type="molecule type" value="Genomic_DNA"/>
</dbReference>
<gene>
    <name evidence="1" type="ORF">A8145_18685</name>
</gene>
<name>A0A6M7TZM5_RHILI</name>
<dbReference type="AlphaFoldDB" id="A0A6M7TZM5"/>
<protein>
    <submittedName>
        <fullName evidence="1">Uncharacterized protein</fullName>
    </submittedName>
</protein>
<sequence>MTILTNRRKMTEIAMHVVTLLKADMFDVEIDGKPASISQALPDWTPHDRFGLVIDDALGGIGATHLLQIAITSFYDIKPSRRTELTVYPEIYAFHIGKGYGAHAPYDFWPARREVITSRDHREVLDAINDRGITRLAVPDRPPREVVHRPKEVDAALDRIASAFVYSPSGRVPDPDLVISGNDKRTEYNPNSALRPRYTGSRPASFSTAAKPVKELDSSYQDWLRKREHDLTAEERTFVERRRQELRRDGLVTETYRRVDVREALMRLASAGLR</sequence>
<reference evidence="1 2" key="1">
    <citation type="submission" date="2016-05" db="EMBL/GenBank/DDBJ databases">
        <authorList>
            <person name="Ramsay J.P."/>
        </authorList>
    </citation>
    <scope>NUCLEOTIDE SEQUENCE [LARGE SCALE GENOMIC DNA]</scope>
    <source>
        <strain evidence="1 2">NZP2042</strain>
    </source>
</reference>
<evidence type="ECO:0000313" key="2">
    <source>
        <dbReference type="Proteomes" id="UP000093737"/>
    </source>
</evidence>
<comment type="caution">
    <text evidence="1">The sequence shown here is derived from an EMBL/GenBank/DDBJ whole genome shotgun (WGS) entry which is preliminary data.</text>
</comment>
<proteinExistence type="predicted"/>
<dbReference type="Proteomes" id="UP000093737">
    <property type="component" value="Unassembled WGS sequence"/>
</dbReference>
<accession>A0A6M7TZM5</accession>
<evidence type="ECO:0000313" key="1">
    <source>
        <dbReference type="EMBL" id="OBQ66120.1"/>
    </source>
</evidence>
<organism evidence="1 2">
    <name type="scientific">Rhizobium loti</name>
    <name type="common">Mesorhizobium loti</name>
    <dbReference type="NCBI Taxonomy" id="381"/>
    <lineage>
        <taxon>Bacteria</taxon>
        <taxon>Pseudomonadati</taxon>
        <taxon>Pseudomonadota</taxon>
        <taxon>Alphaproteobacteria</taxon>
        <taxon>Hyphomicrobiales</taxon>
        <taxon>Phyllobacteriaceae</taxon>
        <taxon>Mesorhizobium</taxon>
    </lineage>
</organism>